<gene>
    <name evidence="1" type="ORF">EVAR_69734_1</name>
</gene>
<organism evidence="1 2">
    <name type="scientific">Eumeta variegata</name>
    <name type="common">Bagworm moth</name>
    <name type="synonym">Eumeta japonica</name>
    <dbReference type="NCBI Taxonomy" id="151549"/>
    <lineage>
        <taxon>Eukaryota</taxon>
        <taxon>Metazoa</taxon>
        <taxon>Ecdysozoa</taxon>
        <taxon>Arthropoda</taxon>
        <taxon>Hexapoda</taxon>
        <taxon>Insecta</taxon>
        <taxon>Pterygota</taxon>
        <taxon>Neoptera</taxon>
        <taxon>Endopterygota</taxon>
        <taxon>Lepidoptera</taxon>
        <taxon>Glossata</taxon>
        <taxon>Ditrysia</taxon>
        <taxon>Tineoidea</taxon>
        <taxon>Psychidae</taxon>
        <taxon>Oiketicinae</taxon>
        <taxon>Eumeta</taxon>
    </lineage>
</organism>
<comment type="caution">
    <text evidence="1">The sequence shown here is derived from an EMBL/GenBank/DDBJ whole genome shotgun (WGS) entry which is preliminary data.</text>
</comment>
<sequence length="45" mass="5159">MEFRFLLSSVSRLARNRGRDSSVTLELSEDSIRTTFVDHITSQSL</sequence>
<dbReference type="EMBL" id="BGZK01005143">
    <property type="protein sequence ID" value="GBP12722.1"/>
    <property type="molecule type" value="Genomic_DNA"/>
</dbReference>
<proteinExistence type="predicted"/>
<name>A0A4C1TE28_EUMVA</name>
<dbReference type="AlphaFoldDB" id="A0A4C1TE28"/>
<reference evidence="1 2" key="1">
    <citation type="journal article" date="2019" name="Commun. Biol.">
        <title>The bagworm genome reveals a unique fibroin gene that provides high tensile strength.</title>
        <authorList>
            <person name="Kono N."/>
            <person name="Nakamura H."/>
            <person name="Ohtoshi R."/>
            <person name="Tomita M."/>
            <person name="Numata K."/>
            <person name="Arakawa K."/>
        </authorList>
    </citation>
    <scope>NUCLEOTIDE SEQUENCE [LARGE SCALE GENOMIC DNA]</scope>
</reference>
<keyword evidence="2" id="KW-1185">Reference proteome</keyword>
<dbReference type="Proteomes" id="UP000299102">
    <property type="component" value="Unassembled WGS sequence"/>
</dbReference>
<feature type="non-terminal residue" evidence="1">
    <location>
        <position position="45"/>
    </location>
</feature>
<protein>
    <submittedName>
        <fullName evidence="1">Uncharacterized protein</fullName>
    </submittedName>
</protein>
<accession>A0A4C1TE28</accession>
<evidence type="ECO:0000313" key="2">
    <source>
        <dbReference type="Proteomes" id="UP000299102"/>
    </source>
</evidence>
<evidence type="ECO:0000313" key="1">
    <source>
        <dbReference type="EMBL" id="GBP12722.1"/>
    </source>
</evidence>